<name>A0ACB7JEF0_PLECO</name>
<organism evidence="1 2">
    <name type="scientific">Pleurotus cornucopiae</name>
    <name type="common">Cornucopia mushroom</name>
    <dbReference type="NCBI Taxonomy" id="5321"/>
    <lineage>
        <taxon>Eukaryota</taxon>
        <taxon>Fungi</taxon>
        <taxon>Dikarya</taxon>
        <taxon>Basidiomycota</taxon>
        <taxon>Agaricomycotina</taxon>
        <taxon>Agaricomycetes</taxon>
        <taxon>Agaricomycetidae</taxon>
        <taxon>Agaricales</taxon>
        <taxon>Pleurotineae</taxon>
        <taxon>Pleurotaceae</taxon>
        <taxon>Pleurotus</taxon>
    </lineage>
</organism>
<protein>
    <submittedName>
        <fullName evidence="1">Uncharacterized protein</fullName>
    </submittedName>
</protein>
<evidence type="ECO:0000313" key="1">
    <source>
        <dbReference type="EMBL" id="KAG9227691.1"/>
    </source>
</evidence>
<keyword evidence="2" id="KW-1185">Reference proteome</keyword>
<reference evidence="1 2" key="1">
    <citation type="journal article" date="2021" name="Appl. Environ. Microbiol.">
        <title>Genetic linkage and physical mapping for an oyster mushroom Pleurotus cornucopiae and QTL analysis for the trait cap color.</title>
        <authorList>
            <person name="Zhang Y."/>
            <person name="Gao W."/>
            <person name="Sonnenberg A."/>
            <person name="Chen Q."/>
            <person name="Zhang J."/>
            <person name="Huang C."/>
        </authorList>
    </citation>
    <scope>NUCLEOTIDE SEQUENCE [LARGE SCALE GENOMIC DNA]</scope>
    <source>
        <strain evidence="1">CCMSSC00406</strain>
    </source>
</reference>
<dbReference type="EMBL" id="WQMT02000001">
    <property type="protein sequence ID" value="KAG9227691.1"/>
    <property type="molecule type" value="Genomic_DNA"/>
</dbReference>
<evidence type="ECO:0000313" key="2">
    <source>
        <dbReference type="Proteomes" id="UP000824881"/>
    </source>
</evidence>
<proteinExistence type="predicted"/>
<comment type="caution">
    <text evidence="1">The sequence shown here is derived from an EMBL/GenBank/DDBJ whole genome shotgun (WGS) entry which is preliminary data.</text>
</comment>
<sequence length="1028" mass="110700">MSSAPPPPNPPSSNPEKKPDDAPSQSSPQSEDATMDTTPIQPEEETWDDIPEDIMSLTTDDVLTRIRLIDNDIKVMKSERARLQHEQTVMKEKIRDNGEKIKQNKVLPYLVGNVVEILEVDPEIEEDGANQDLDSMRKGKCAVIKTSTRQTVFLPLIGLVPPEQLKPGDLVGVNKDSYLVLDMLPAEFDSRVKAMEVDERPTEAYTDIGGLEKQIEELVEAIVLPMQQADKFKTLGIRPPKGCLMYGPPGTGKTLLARACAAQTSACYLKLAGPSLVQMFIGDGAKLVRDAFALAKEKAPAIIFIDELDAIGTKRFDSEKSGDREVQRTMLELLNQLDGFSSDERIKVIAATNRIDILDPALLRSGRLDRKIEFPLPNETARARILEIHSRKMSTSSDVNFEELARSTDEFNGAQLKAVCVEAGMIALREGASKLGHEHFLSGISEVNSKSMEFPTSSQPIDPPLQYVSDPDSSPPSSPDSHWQAKLIRRFTSRGATKGRSNSSNTSLRIDSGCSDSRIRRYSMGNVSTSSAQNRKEGKGTKRARAKTTVDQHAGASPRTPNSPQSPHASKNAGVTFDAQGGIAYNTASIGSSPSLEQRASGTSEHTITPTNMSGQARAPGPMLGGYSNLDPEALAGLLPPSPHQPSSSSPTAARVPSGVNQPNAIRHSEPHITPNNSPSARGAEMGVVERTRSSTVGNDSRPYTSIGRNGSLRAKQGRAGSPLINSYTGDPSAPVPEALVSPRTPTFQDPFDAYVLPPAADPQGDQAQEQSRHLRGSTTGKVRGVGGSPVQGRKKGQGIGMQTSRSIEVDPIFMSSPGKGSQLTPNSPPSFINRRGSIAGPAPAHITHVKSSSNLGGGGKGLGIGCVGSADRNIVSHYESNAVQVDSTYKDETLTYSASRSATMEYRRPNLRPVLPTQTKHIGEALGQSVVKTEALMMNAHMQELETMKGKALEEEQDAHAAYDNAYFDLLTAQAHFMEAQASLNIAKAKLETSIMIVDVCVDNAVNAVGAVGRWRSKIDASEKLRH</sequence>
<accession>A0ACB7JEF0</accession>
<dbReference type="Proteomes" id="UP000824881">
    <property type="component" value="Unassembled WGS sequence"/>
</dbReference>
<gene>
    <name evidence="1" type="ORF">CCMSSC00406_0000663</name>
</gene>